<dbReference type="EMBL" id="LUKF01000015">
    <property type="protein sequence ID" value="KYG62508.1"/>
    <property type="molecule type" value="Genomic_DNA"/>
</dbReference>
<evidence type="ECO:0000256" key="1">
    <source>
        <dbReference type="ARBA" id="ARBA00022490"/>
    </source>
</evidence>
<dbReference type="AlphaFoldDB" id="A0A150WHK0"/>
<dbReference type="NCBIfam" id="TIGR00904">
    <property type="entry name" value="mreB"/>
    <property type="match status" value="1"/>
</dbReference>
<gene>
    <name evidence="6" type="primary">mreB</name>
    <name evidence="7" type="ORF">AZI85_05730</name>
</gene>
<dbReference type="GO" id="GO:0008360">
    <property type="term" value="P:regulation of cell shape"/>
    <property type="evidence" value="ECO:0007669"/>
    <property type="project" value="UniProtKB-UniRule"/>
</dbReference>
<comment type="caution">
    <text evidence="7">The sequence shown here is derived from an EMBL/GenBank/DDBJ whole genome shotgun (WGS) entry which is preliminary data.</text>
</comment>
<keyword evidence="1 6" id="KW-0963">Cytoplasm</keyword>
<dbReference type="SUPFAM" id="SSF53067">
    <property type="entry name" value="Actin-like ATPase domain"/>
    <property type="match status" value="2"/>
</dbReference>
<dbReference type="InterPro" id="IPR004753">
    <property type="entry name" value="MreB"/>
</dbReference>
<proteinExistence type="inferred from homology"/>
<feature type="binding site" evidence="6">
    <location>
        <begin position="169"/>
        <end position="171"/>
    </location>
    <ligand>
        <name>ATP</name>
        <dbReference type="ChEBI" id="CHEBI:30616"/>
    </ligand>
</feature>
<organism evidence="7 8">
    <name type="scientific">Bdellovibrio bacteriovorus</name>
    <dbReference type="NCBI Taxonomy" id="959"/>
    <lineage>
        <taxon>Bacteria</taxon>
        <taxon>Pseudomonadati</taxon>
        <taxon>Bdellovibrionota</taxon>
        <taxon>Bdellovibrionia</taxon>
        <taxon>Bdellovibrionales</taxon>
        <taxon>Pseudobdellovibrionaceae</taxon>
        <taxon>Bdellovibrio</taxon>
    </lineage>
</organism>
<dbReference type="PANTHER" id="PTHR42749">
    <property type="entry name" value="CELL SHAPE-DETERMINING PROTEIN MREB"/>
    <property type="match status" value="1"/>
</dbReference>
<dbReference type="Proteomes" id="UP000075391">
    <property type="component" value="Unassembled WGS sequence"/>
</dbReference>
<dbReference type="GO" id="GO:0005524">
    <property type="term" value="F:ATP binding"/>
    <property type="evidence" value="ECO:0007669"/>
    <property type="project" value="UniProtKB-KW"/>
</dbReference>
<evidence type="ECO:0000313" key="7">
    <source>
        <dbReference type="EMBL" id="KYG62508.1"/>
    </source>
</evidence>
<feature type="binding site" evidence="6">
    <location>
        <begin position="297"/>
        <end position="300"/>
    </location>
    <ligand>
        <name>ATP</name>
        <dbReference type="ChEBI" id="CHEBI:30616"/>
    </ligand>
</feature>
<comment type="subunit">
    <text evidence="6">Forms polymers.</text>
</comment>
<protein>
    <recommendedName>
        <fullName evidence="6">Cell shape-determining protein MreB</fullName>
    </recommendedName>
</protein>
<dbReference type="HAMAP" id="MF_02207">
    <property type="entry name" value="MreB"/>
    <property type="match status" value="1"/>
</dbReference>
<dbReference type="Gene3D" id="3.30.420.40">
    <property type="match status" value="2"/>
</dbReference>
<evidence type="ECO:0000256" key="4">
    <source>
        <dbReference type="ARBA" id="ARBA00022960"/>
    </source>
</evidence>
<dbReference type="CDD" id="cd10225">
    <property type="entry name" value="ASKHA_NBD_MreB-like"/>
    <property type="match status" value="1"/>
</dbReference>
<keyword evidence="3 6" id="KW-0067">ATP-binding</keyword>
<dbReference type="GO" id="GO:0000902">
    <property type="term" value="P:cell morphogenesis"/>
    <property type="evidence" value="ECO:0007669"/>
    <property type="project" value="InterPro"/>
</dbReference>
<dbReference type="PANTHER" id="PTHR42749:SF1">
    <property type="entry name" value="CELL SHAPE-DETERMINING PROTEIN MREB"/>
    <property type="match status" value="1"/>
</dbReference>
<evidence type="ECO:0000256" key="3">
    <source>
        <dbReference type="ARBA" id="ARBA00022840"/>
    </source>
</evidence>
<reference evidence="7 8" key="1">
    <citation type="submission" date="2016-03" db="EMBL/GenBank/DDBJ databases">
        <authorList>
            <person name="Ploux O."/>
        </authorList>
    </citation>
    <scope>NUCLEOTIDE SEQUENCE [LARGE SCALE GENOMIC DNA]</scope>
    <source>
        <strain evidence="7 8">BER2</strain>
    </source>
</reference>
<comment type="function">
    <text evidence="6">Forms membrane-associated dynamic filaments that are essential for cell shape determination. Acts by regulating cell wall synthesis and cell elongation, and thus cell shape. A feedback loop between cell geometry and MreB localization may maintain elongated cell shape by targeting cell wall growth to regions of negative cell wall curvature.</text>
</comment>
<comment type="subcellular location">
    <subcellularLocation>
        <location evidence="6">Cytoplasm</location>
    </subcellularLocation>
    <text evidence="6">Membrane-associated.</text>
</comment>
<sequence>MLSWLFRDEAGTAADLYVDLGTANTLIAGRGKGIILNEPSLIAYQQTSPGKKRVIAVGTDAKEKLANNPGSIFPQKPIRDGVIADFETTEVMLRHFLSAPGVKSAFSRPRVVVSLPYGVTEVEKKAVIQSCKAAGAKEVFLIDEPMAAAIGSGLNIKSAEGNMIIDIGGGTTEVAVIALADIVYCEAARVGGHKIDDSIIDYFRKYKKLIISETTAEYLKVSIGTAVPKKDIKSATITGRDADTGMNKTVEVSSEDVGLAMNNSVQEVINAIHRALEHTPPELVSDIIERGVVLAGGGALIRDFDLRIQNEVRLPVRIAESPLTAIARGGEAVLSDPELLDKIQLEV</sequence>
<dbReference type="OrthoDB" id="5289140at2"/>
<feature type="binding site" evidence="6">
    <location>
        <begin position="22"/>
        <end position="24"/>
    </location>
    <ligand>
        <name>ATP</name>
        <dbReference type="ChEBI" id="CHEBI:30616"/>
    </ligand>
</feature>
<dbReference type="GO" id="GO:0005737">
    <property type="term" value="C:cytoplasm"/>
    <property type="evidence" value="ECO:0007669"/>
    <property type="project" value="UniProtKB-SubCell"/>
</dbReference>
<dbReference type="Pfam" id="PF06723">
    <property type="entry name" value="MreB_Mbl"/>
    <property type="match status" value="1"/>
</dbReference>
<dbReference type="InterPro" id="IPR043129">
    <property type="entry name" value="ATPase_NBD"/>
</dbReference>
<dbReference type="NCBIfam" id="NF010539">
    <property type="entry name" value="PRK13927.1"/>
    <property type="match status" value="1"/>
</dbReference>
<feature type="binding site" evidence="6">
    <location>
        <begin position="217"/>
        <end position="220"/>
    </location>
    <ligand>
        <name>ATP</name>
        <dbReference type="ChEBI" id="CHEBI:30616"/>
    </ligand>
</feature>
<dbReference type="InterPro" id="IPR056546">
    <property type="entry name" value="MreB_MamK-like"/>
</dbReference>
<accession>A0A150WHK0</accession>
<name>A0A150WHK0_BDEBC</name>
<evidence type="ECO:0000256" key="5">
    <source>
        <dbReference type="ARBA" id="ARBA00023458"/>
    </source>
</evidence>
<comment type="similarity">
    <text evidence="5 6">Belongs to the FtsA/MreB family.</text>
</comment>
<keyword evidence="2 6" id="KW-0547">Nucleotide-binding</keyword>
<dbReference type="RefSeq" id="WP_063243878.1">
    <property type="nucleotide sequence ID" value="NZ_CP168967.1"/>
</dbReference>
<evidence type="ECO:0000256" key="2">
    <source>
        <dbReference type="ARBA" id="ARBA00022741"/>
    </source>
</evidence>
<keyword evidence="4 6" id="KW-0133">Cell shape</keyword>
<dbReference type="PRINTS" id="PR01652">
    <property type="entry name" value="SHAPEPROTEIN"/>
</dbReference>
<evidence type="ECO:0000313" key="8">
    <source>
        <dbReference type="Proteomes" id="UP000075391"/>
    </source>
</evidence>
<evidence type="ECO:0000256" key="6">
    <source>
        <dbReference type="HAMAP-Rule" id="MF_02207"/>
    </source>
</evidence>